<dbReference type="AlphaFoldDB" id="A0A8E7B3L1"/>
<dbReference type="Pfam" id="PF01656">
    <property type="entry name" value="CbiA"/>
    <property type="match status" value="1"/>
</dbReference>
<dbReference type="Gene3D" id="3.40.50.880">
    <property type="match status" value="1"/>
</dbReference>
<dbReference type="InterPro" id="IPR002586">
    <property type="entry name" value="CobQ/CobB/MinD/ParA_Nub-bd_dom"/>
</dbReference>
<dbReference type="InterPro" id="IPR011698">
    <property type="entry name" value="GATase_3"/>
</dbReference>
<dbReference type="RefSeq" id="WP_214421229.1">
    <property type="nucleotide sequence ID" value="NZ_CP075546.1"/>
</dbReference>
<evidence type="ECO:0000256" key="1">
    <source>
        <dbReference type="ARBA" id="ARBA00001946"/>
    </source>
</evidence>
<dbReference type="SUPFAM" id="SSF52540">
    <property type="entry name" value="P-loop containing nucleoside triphosphate hydrolases"/>
    <property type="match status" value="1"/>
</dbReference>
<dbReference type="GO" id="GO:0005524">
    <property type="term" value="F:ATP binding"/>
    <property type="evidence" value="ECO:0007669"/>
    <property type="project" value="UniProtKB-UniRule"/>
</dbReference>
<dbReference type="GO" id="GO:0042242">
    <property type="term" value="F:cobyrinic acid a,c-diamide synthase activity"/>
    <property type="evidence" value="ECO:0007669"/>
    <property type="project" value="UniProtKB-UniRule"/>
</dbReference>
<dbReference type="NCBIfam" id="TIGR00379">
    <property type="entry name" value="cobB"/>
    <property type="match status" value="1"/>
</dbReference>
<dbReference type="InterPro" id="IPR027417">
    <property type="entry name" value="P-loop_NTPase"/>
</dbReference>
<dbReference type="SUPFAM" id="SSF52317">
    <property type="entry name" value="Class I glutamine amidotransferase-like"/>
    <property type="match status" value="1"/>
</dbReference>
<comment type="domain">
    <text evidence="8">Comprises of two domains. The C-terminal domain contains the binding site for glutamine and catalyzes the hydrolysis of this substrate to glutamate and ammonia. The N-terminal domain is anticipated to bind ATP, and cobyrinate or Ni-sirohydrochlorin, and catalyzes the ultimate synthesis of the diamide product. The ammonia produced via the glutaminase domain is probably translocated to the adjacent domain via a molecular tunnel, where it reacts with an activated intermediate.</text>
</comment>
<dbReference type="NCBIfam" id="NF002204">
    <property type="entry name" value="PRK01077.1"/>
    <property type="match status" value="1"/>
</dbReference>
<dbReference type="GeneID" id="65097173"/>
<feature type="domain" description="CobB/CobQ-like glutamine amidotransferase" evidence="10">
    <location>
        <begin position="248"/>
        <end position="434"/>
    </location>
</feature>
<evidence type="ECO:0000256" key="3">
    <source>
        <dbReference type="ARBA" id="ARBA00022598"/>
    </source>
</evidence>
<dbReference type="PANTHER" id="PTHR43873:SF1">
    <property type="entry name" value="COBYRINATE A,C-DIAMIDE SYNTHASE"/>
    <property type="match status" value="1"/>
</dbReference>
<evidence type="ECO:0000259" key="10">
    <source>
        <dbReference type="Pfam" id="PF07685"/>
    </source>
</evidence>
<dbReference type="EC" id="6.3.5.11" evidence="8"/>
<keyword evidence="7 8" id="KW-0315">Glutamine amidotransferase</keyword>
<dbReference type="Gene3D" id="3.40.50.300">
    <property type="entry name" value="P-loop containing nucleotide triphosphate hydrolases"/>
    <property type="match status" value="2"/>
</dbReference>
<comment type="pathway">
    <text evidence="8">Cofactor biosynthesis; adenosylcobalamin biosynthesis; cob(II)yrinate a,c-diamide from sirohydrochlorin (anaerobic route): step 10/10.</text>
</comment>
<evidence type="ECO:0000256" key="8">
    <source>
        <dbReference type="HAMAP-Rule" id="MF_00027"/>
    </source>
</evidence>
<reference evidence="11 12" key="1">
    <citation type="submission" date="2021-05" db="EMBL/GenBank/DDBJ databases">
        <title>A novel Methanospirillum isolate from a pyrite-forming mixed culture.</title>
        <authorList>
            <person name="Bunk B."/>
            <person name="Sproer C."/>
            <person name="Spring S."/>
            <person name="Pester M."/>
        </authorList>
    </citation>
    <scope>NUCLEOTIDE SEQUENCE [LARGE SCALE GENOMIC DNA]</scope>
    <source>
        <strain evidence="11 12">J.3.6.1-F.2.7.3</strain>
    </source>
</reference>
<dbReference type="Proteomes" id="UP000680656">
    <property type="component" value="Chromosome"/>
</dbReference>
<dbReference type="PANTHER" id="PTHR43873">
    <property type="entry name" value="COBYRINATE A,C-DIAMIDE SYNTHASE"/>
    <property type="match status" value="1"/>
</dbReference>
<evidence type="ECO:0000256" key="5">
    <source>
        <dbReference type="ARBA" id="ARBA00022840"/>
    </source>
</evidence>
<keyword evidence="2 8" id="KW-0169">Cobalamin biosynthesis</keyword>
<comment type="function">
    <text evidence="8">Catalyzes the ATP-dependent amidation of the two carboxylate groups at positions a and c of cobyrinate, using either L-glutamine or ammonia as the nitrogen source. Involved in the biosynthesis of the unique nickel-containing tetrapyrrole coenzyme F430, the prosthetic group of methyl-coenzyme M reductase (MCR), which plays a key role in methanogenesis and anaerobic methane oxidation. Catalyzes the ATP-dependent amidation of the two carboxylate groups at positions a and c of Ni-sirohydrochlorin, using L-glutamine or ammonia as the nitrogen source.</text>
</comment>
<keyword evidence="8" id="KW-0484">Methanogenesis</keyword>
<keyword evidence="6 8" id="KW-0460">Magnesium</keyword>
<evidence type="ECO:0000256" key="2">
    <source>
        <dbReference type="ARBA" id="ARBA00022573"/>
    </source>
</evidence>
<keyword evidence="5 8" id="KW-0067">ATP-binding</keyword>
<evidence type="ECO:0000256" key="4">
    <source>
        <dbReference type="ARBA" id="ARBA00022741"/>
    </source>
</evidence>
<accession>A0A8E7B3L1</accession>
<dbReference type="EMBL" id="CP075546">
    <property type="protein sequence ID" value="QVV90461.1"/>
    <property type="molecule type" value="Genomic_DNA"/>
</dbReference>
<dbReference type="KEGG" id="mrtj:KHC33_08275"/>
<dbReference type="GO" id="GO:0015948">
    <property type="term" value="P:methanogenesis"/>
    <property type="evidence" value="ECO:0007669"/>
    <property type="project" value="UniProtKB-KW"/>
</dbReference>
<comment type="similarity">
    <text evidence="8">Belongs to the CobB/CbiA family.</text>
</comment>
<dbReference type="Pfam" id="PF07685">
    <property type="entry name" value="GATase_3"/>
    <property type="match status" value="1"/>
</dbReference>
<dbReference type="HAMAP" id="MF_00027">
    <property type="entry name" value="CobB_CbiA"/>
    <property type="match status" value="1"/>
</dbReference>
<dbReference type="CDD" id="cd03130">
    <property type="entry name" value="GATase1_CobB"/>
    <property type="match status" value="1"/>
</dbReference>
<dbReference type="UniPathway" id="UPA00148">
    <property type="reaction ID" value="UER00231"/>
</dbReference>
<keyword evidence="4 8" id="KW-0547">Nucleotide-binding</keyword>
<evidence type="ECO:0000256" key="6">
    <source>
        <dbReference type="ARBA" id="ARBA00022842"/>
    </source>
</evidence>
<protein>
    <recommendedName>
        <fullName evidence="8">Cobyrinate a,c-diamide synthase</fullName>
        <ecNumber evidence="8">6.3.5.11</ecNumber>
    </recommendedName>
    <alternativeName>
        <fullName evidence="8">Cobyrinic acid a,c-diamide synthetase</fullName>
    </alternativeName>
    <alternativeName>
        <fullName evidence="8">Ni-sirohydrochlorin a,c-diamide synthase</fullName>
        <ecNumber evidence="8">6.3.5.12</ecNumber>
    </alternativeName>
    <alternativeName>
        <fullName evidence="8">Ni-sirohydrochlorin a,c-diamide synthetase</fullName>
    </alternativeName>
</protein>
<organism evidence="11 12">
    <name type="scientific">Methanospirillum purgamenti</name>
    <dbReference type="NCBI Taxonomy" id="2834276"/>
    <lineage>
        <taxon>Archaea</taxon>
        <taxon>Methanobacteriati</taxon>
        <taxon>Methanobacteriota</taxon>
        <taxon>Stenosarchaea group</taxon>
        <taxon>Methanomicrobia</taxon>
        <taxon>Methanomicrobiales</taxon>
        <taxon>Methanospirillaceae</taxon>
        <taxon>Methanospirillum</taxon>
    </lineage>
</organism>
<name>A0A8E7B3L1_9EURY</name>
<proteinExistence type="inferred from homology"/>
<keyword evidence="3 8" id="KW-0436">Ligase</keyword>
<dbReference type="GO" id="GO:0009236">
    <property type="term" value="P:cobalamin biosynthetic process"/>
    <property type="evidence" value="ECO:0007669"/>
    <property type="project" value="UniProtKB-UniRule"/>
</dbReference>
<sequence length="456" mass="49814">MQEYQDGEEIRFNIPRVVIAGIQSGCGKTTITRGLMAALKKRGLVVQPYKIGPDFIDPSHHTRICGRVSRNLDVVMAGEDGVIDSFYSGCTGADIAVIEGVMGMYDGMETTYGSTAHIARILKAPLLLVIPVHGMANSVHAIASGFQNYEPDSTLAGVILNKVGSPRHAELLKIGAQIPQFGFVPKDPSFHTESRHLGLVMGDETTTEEPVSLIEDSCDIPEIITLASSAPPLTTRTKELENPTSQVTIGVARDPAFCFYYQHNLEMLENSGVILTYFSPMQDHLPEVDALYLGGGYPELHADLLESGPARDEIRAACDNGLPVYGECGGLLYLTEGLSGERTYRWTRVLPGLAEMAQRFQALGYSEGRTTGGTLLTPEGIEVRGHEFHYSFVTPSRDARYAINLTRGKGIRDGHDGMYVHETIGCYTHGWFSKQFSDTIVKAAEAFKKDRYVSSA</sequence>
<evidence type="ECO:0000313" key="11">
    <source>
        <dbReference type="EMBL" id="QVV90461.1"/>
    </source>
</evidence>
<dbReference type="EC" id="6.3.5.12" evidence="8"/>
<dbReference type="InterPro" id="IPR004484">
    <property type="entry name" value="CbiA/CobB_synth"/>
</dbReference>
<comment type="catalytic activity">
    <reaction evidence="8">
        <text>Ni-sirohydrochlorin + 2 L-glutamine + 2 ATP + 2 H2O = Ni-sirohydrochlorin a,c-diamide + 2 L-glutamate + 2 ADP + 2 phosphate + 2 H(+)</text>
        <dbReference type="Rhea" id="RHEA:52896"/>
        <dbReference type="ChEBI" id="CHEBI:15377"/>
        <dbReference type="ChEBI" id="CHEBI:15378"/>
        <dbReference type="ChEBI" id="CHEBI:29985"/>
        <dbReference type="ChEBI" id="CHEBI:30616"/>
        <dbReference type="ChEBI" id="CHEBI:43474"/>
        <dbReference type="ChEBI" id="CHEBI:58359"/>
        <dbReference type="ChEBI" id="CHEBI:136841"/>
        <dbReference type="ChEBI" id="CHEBI:136887"/>
        <dbReference type="ChEBI" id="CHEBI:456216"/>
        <dbReference type="EC" id="6.3.5.12"/>
    </reaction>
</comment>
<feature type="domain" description="CobQ/CobB/MinD/ParA nucleotide binding" evidence="9">
    <location>
        <begin position="17"/>
        <end position="192"/>
    </location>
</feature>
<keyword evidence="12" id="KW-1185">Reference proteome</keyword>
<comment type="miscellaneous">
    <text evidence="8">The a and c carboxylates of cobyrinate and Ni-sirohydrochlorin are activated for nucleophilic attack via formation of a phosphorylated intermediate by ATP. CbiA catalyzes first the amidation of the c-carboxylate, and then that of the a-carboxylate.</text>
</comment>
<comment type="cofactor">
    <cofactor evidence="1 8">
        <name>Mg(2+)</name>
        <dbReference type="ChEBI" id="CHEBI:18420"/>
    </cofactor>
</comment>
<evidence type="ECO:0000256" key="7">
    <source>
        <dbReference type="ARBA" id="ARBA00022962"/>
    </source>
</evidence>
<feature type="active site" description="Nucleophile" evidence="8">
    <location>
        <position position="328"/>
    </location>
</feature>
<comment type="catalytic activity">
    <reaction evidence="8">
        <text>cob(II)yrinate + 2 L-glutamine + 2 ATP + 2 H2O = cob(II)yrinate a,c diamide + 2 L-glutamate + 2 ADP + 2 phosphate + 2 H(+)</text>
        <dbReference type="Rhea" id="RHEA:26289"/>
        <dbReference type="ChEBI" id="CHEBI:15377"/>
        <dbReference type="ChEBI" id="CHEBI:15378"/>
        <dbReference type="ChEBI" id="CHEBI:29985"/>
        <dbReference type="ChEBI" id="CHEBI:30616"/>
        <dbReference type="ChEBI" id="CHEBI:43474"/>
        <dbReference type="ChEBI" id="CHEBI:58359"/>
        <dbReference type="ChEBI" id="CHEBI:58537"/>
        <dbReference type="ChEBI" id="CHEBI:58894"/>
        <dbReference type="ChEBI" id="CHEBI:456216"/>
        <dbReference type="EC" id="6.3.5.11"/>
    </reaction>
</comment>
<evidence type="ECO:0000313" key="12">
    <source>
        <dbReference type="Proteomes" id="UP000680656"/>
    </source>
</evidence>
<gene>
    <name evidence="8" type="primary">cbiA</name>
    <name evidence="8" type="synonym">cfbB</name>
    <name evidence="11" type="ORF">KHC33_08275</name>
</gene>
<dbReference type="CDD" id="cd05388">
    <property type="entry name" value="CobB_N"/>
    <property type="match status" value="1"/>
</dbReference>
<evidence type="ECO:0000259" key="9">
    <source>
        <dbReference type="Pfam" id="PF01656"/>
    </source>
</evidence>
<dbReference type="InterPro" id="IPR029062">
    <property type="entry name" value="Class_I_gatase-like"/>
</dbReference>
<feature type="site" description="Increases nucleophilicity of active site Cys" evidence="8">
    <location>
        <position position="429"/>
    </location>
</feature>
<dbReference type="PROSITE" id="PS51274">
    <property type="entry name" value="GATASE_COBBQ"/>
    <property type="match status" value="1"/>
</dbReference>